<comment type="caution">
    <text evidence="4">The sequence shown here is derived from an EMBL/GenBank/DDBJ whole genome shotgun (WGS) entry which is preliminary data.</text>
</comment>
<protein>
    <recommendedName>
        <fullName evidence="6">DUF4175 family protein</fullName>
    </recommendedName>
</protein>
<name>A0A7K1Y5B9_9SPHI</name>
<feature type="transmembrane region" description="Helical" evidence="3">
    <location>
        <begin position="56"/>
        <end position="78"/>
    </location>
</feature>
<feature type="transmembrane region" description="Helical" evidence="3">
    <location>
        <begin position="21"/>
        <end position="44"/>
    </location>
</feature>
<keyword evidence="1" id="KW-0175">Coiled coil</keyword>
<proteinExistence type="predicted"/>
<feature type="compositionally biased region" description="Polar residues" evidence="2">
    <location>
        <begin position="910"/>
        <end position="921"/>
    </location>
</feature>
<reference evidence="4 5" key="1">
    <citation type="submission" date="2019-11" db="EMBL/GenBank/DDBJ databases">
        <title>Pedobacter sp. HMF7647 Genome sequencing and assembly.</title>
        <authorList>
            <person name="Kang H."/>
            <person name="Kim H."/>
            <person name="Joh K."/>
        </authorList>
    </citation>
    <scope>NUCLEOTIDE SEQUENCE [LARGE SCALE GENOMIC DNA]</scope>
    <source>
        <strain evidence="4 5">HMF7647</strain>
    </source>
</reference>
<accession>A0A7K1Y5B9</accession>
<keyword evidence="5" id="KW-1185">Reference proteome</keyword>
<gene>
    <name evidence="4" type="ORF">GS399_02260</name>
</gene>
<evidence type="ECO:0000256" key="2">
    <source>
        <dbReference type="SAM" id="MobiDB-lite"/>
    </source>
</evidence>
<keyword evidence="3" id="KW-1133">Transmembrane helix</keyword>
<feature type="compositionally biased region" description="Basic and acidic residues" evidence="2">
    <location>
        <begin position="1034"/>
        <end position="1050"/>
    </location>
</feature>
<feature type="transmembrane region" description="Helical" evidence="3">
    <location>
        <begin position="162"/>
        <end position="181"/>
    </location>
</feature>
<evidence type="ECO:0000256" key="3">
    <source>
        <dbReference type="SAM" id="Phobius"/>
    </source>
</evidence>
<feature type="region of interest" description="Disordered" evidence="2">
    <location>
        <begin position="1034"/>
        <end position="1056"/>
    </location>
</feature>
<evidence type="ECO:0000256" key="1">
    <source>
        <dbReference type="SAM" id="Coils"/>
    </source>
</evidence>
<evidence type="ECO:0000313" key="4">
    <source>
        <dbReference type="EMBL" id="MXV49777.1"/>
    </source>
</evidence>
<feature type="compositionally biased region" description="Low complexity" evidence="2">
    <location>
        <begin position="731"/>
        <end position="743"/>
    </location>
</feature>
<dbReference type="PANTHER" id="PTHR45615">
    <property type="entry name" value="MYOSIN HEAVY CHAIN, NON-MUSCLE"/>
    <property type="match status" value="1"/>
</dbReference>
<feature type="region of interest" description="Disordered" evidence="2">
    <location>
        <begin position="716"/>
        <end position="783"/>
    </location>
</feature>
<dbReference type="Proteomes" id="UP000466586">
    <property type="component" value="Unassembled WGS sequence"/>
</dbReference>
<organism evidence="4 5">
    <name type="scientific">Hufsiella arboris</name>
    <dbReference type="NCBI Taxonomy" id="2695275"/>
    <lineage>
        <taxon>Bacteria</taxon>
        <taxon>Pseudomonadati</taxon>
        <taxon>Bacteroidota</taxon>
        <taxon>Sphingobacteriia</taxon>
        <taxon>Sphingobacteriales</taxon>
        <taxon>Sphingobacteriaceae</taxon>
        <taxon>Hufsiella</taxon>
    </lineage>
</organism>
<dbReference type="EMBL" id="WVHT01000001">
    <property type="protein sequence ID" value="MXV49777.1"/>
    <property type="molecule type" value="Genomic_DNA"/>
</dbReference>
<feature type="compositionally biased region" description="Low complexity" evidence="2">
    <location>
        <begin position="753"/>
        <end position="783"/>
    </location>
</feature>
<dbReference type="RefSeq" id="WP_160842944.1">
    <property type="nucleotide sequence ID" value="NZ_WVHT01000001.1"/>
</dbReference>
<sequence>MELGGNYQNLLIKIDAFIRKYYLNQVVRGCIYLAASLFISYLLVTFTEFYGNFSPIVRTFLFYGYIIINLLIFVLLLLRPLLSYFNLGKVISAEQAALIIGDHFSDVSDKLLNTLQLKKLAEQNPEQVSLISASINQRVSELRPVPFASAVRINENRKYLKYAVAPLIVIVIIAFTAPAIFSESTTRLIGYNRVFVKKAPFDFIIENNSLKSVQGDDFVLKVKMTGNEIPQDIYLQDGPNTFKLDKKDVIHFEYAFKNVQQTQEFKLEGGDFTSEKYTLNVQKKPSLINIEAELRYPSYLNKKSEHVQSFSDITVPCGTLISWKIAAQNIDMVDINDGKNIAHISPGDLSYSFRALQSSRYDVIPRKNEVKKQQPISYKIDVIPDLNPVISVNEKPDSVNTNVRYFVGNISDDYGFSRLTFHYRTVSNGQSGRDKQLIIPFDRGNIQSSFFHFFDFKSANAKPGESIEYYFEVFDNDGVHGPKMSRSEIRTFSVPTTAETQKKLDEGSESVKQKMDRAITIASQVESQAKKVNQQLLNKKELSFDDKKQVENLLSKQKQLEDLVKDIQKENKQNLFERQESQQERQQIVERQKQIEDLFNNVLDEKTKEILKNIQKLLDDNNKSQTREELSKMQLENKSLQKELDRILDLYKQLEFDQKLSQTIDKLNDLSKDQQQLSDKSAKKNPNTNDLKLQQESLNKDFKDLKDQLSDLEKKDNELGDKNNFDEQKNEQQQIEQQQQQSSKELDNNNAGKASQSQKKAAQQMQQLSQKLQSMQQKQESQENQINLQNLRQILSKLLTASFQQENVMQTVRTTKPVDPNYIKLTERQRDLKDNLKSVQDSLYQLSKRVPQIESVVNKEITAINSNMDKALELLGERKTAEANSSQQYAMTAINNLALMLSEVENKLQQAMKNSKPGSSGKQPSLSQLSQMQNQLNKNMEKARQQMQQQGKMPGSQGKGMSEQFSRMAQQQQMIRQSLQDINREMNKDGKGGLGNLGDLTKQMEQTETDLVNKRIQQETIKRQQDILTKLLDAEKAERERDQDQKRESKQGTQNAYNYKAVLEEYKKNKQSETEFLKTVTPSMNTFYKIKVEDYFKFLNSGK</sequence>
<evidence type="ECO:0000313" key="5">
    <source>
        <dbReference type="Proteomes" id="UP000466586"/>
    </source>
</evidence>
<keyword evidence="3" id="KW-0472">Membrane</keyword>
<feature type="compositionally biased region" description="Low complexity" evidence="2">
    <location>
        <begin position="922"/>
        <end position="938"/>
    </location>
</feature>
<dbReference type="PANTHER" id="PTHR45615:SF63">
    <property type="entry name" value="CHROMOSOME UNDETERMINED SCAFFOLD_10, WHOLE GENOME SHOTGUN SEQUENCE"/>
    <property type="match status" value="1"/>
</dbReference>
<dbReference type="AlphaFoldDB" id="A0A7K1Y5B9"/>
<feature type="coiled-coil region" evidence="1">
    <location>
        <begin position="522"/>
        <end position="598"/>
    </location>
</feature>
<feature type="compositionally biased region" description="Basic and acidic residues" evidence="2">
    <location>
        <begin position="716"/>
        <end position="730"/>
    </location>
</feature>
<evidence type="ECO:0008006" key="6">
    <source>
        <dbReference type="Google" id="ProtNLM"/>
    </source>
</evidence>
<feature type="region of interest" description="Disordered" evidence="2">
    <location>
        <begin position="910"/>
        <end position="964"/>
    </location>
</feature>
<keyword evidence="3" id="KW-0812">Transmembrane</keyword>